<evidence type="ECO:0000313" key="3">
    <source>
        <dbReference type="EMBL" id="KAJ6845584.1"/>
    </source>
</evidence>
<feature type="compositionally biased region" description="Basic residues" evidence="1">
    <location>
        <begin position="45"/>
        <end position="54"/>
    </location>
</feature>
<gene>
    <name evidence="2" type="ORF">M6B38_287735</name>
    <name evidence="3" type="ORF">M6B38_287740</name>
</gene>
<reference evidence="2" key="2">
    <citation type="submission" date="2023-04" db="EMBL/GenBank/DDBJ databases">
        <authorList>
            <person name="Bruccoleri R.E."/>
            <person name="Oakeley E.J."/>
            <person name="Faust A.-M."/>
            <person name="Dessus-Babus S."/>
            <person name="Altorfer M."/>
            <person name="Burckhardt D."/>
            <person name="Oertli M."/>
            <person name="Naumann U."/>
            <person name="Petersen F."/>
            <person name="Wong J."/>
        </authorList>
    </citation>
    <scope>NUCLEOTIDE SEQUENCE</scope>
    <source>
        <strain evidence="2">GSM-AAB239-AS_SAM_17_03QT</strain>
        <tissue evidence="2">Leaf</tissue>
    </source>
</reference>
<proteinExistence type="predicted"/>
<comment type="caution">
    <text evidence="2">The sequence shown here is derived from an EMBL/GenBank/DDBJ whole genome shotgun (WGS) entry which is preliminary data.</text>
</comment>
<feature type="region of interest" description="Disordered" evidence="1">
    <location>
        <begin position="40"/>
        <end position="60"/>
    </location>
</feature>
<name>A0AAX6HXX7_IRIPA</name>
<protein>
    <submittedName>
        <fullName evidence="2">COX assembly mitochondrial protein 2-like protein</fullName>
    </submittedName>
</protein>
<sequence>MLPHLSSLFPKHLKPKPAEAPKPHNSLYLSLSLSLSSLSLSVSAQRRRRRRRRGGGGGRGGAYFSLTLFPTTKKKDVSTAAPSPNSVSWCVIVQ</sequence>
<evidence type="ECO:0000313" key="2">
    <source>
        <dbReference type="EMBL" id="KAJ6845583.1"/>
    </source>
</evidence>
<reference evidence="2" key="1">
    <citation type="journal article" date="2023" name="GigaByte">
        <title>Genome assembly of the bearded iris, Iris pallida Lam.</title>
        <authorList>
            <person name="Bruccoleri R.E."/>
            <person name="Oakeley E.J."/>
            <person name="Faust A.M.E."/>
            <person name="Altorfer M."/>
            <person name="Dessus-Babus S."/>
            <person name="Burckhardt D."/>
            <person name="Oertli M."/>
            <person name="Naumann U."/>
            <person name="Petersen F."/>
            <person name="Wong J."/>
        </authorList>
    </citation>
    <scope>NUCLEOTIDE SEQUENCE</scope>
    <source>
        <strain evidence="2">GSM-AAB239-AS_SAM_17_03QT</strain>
    </source>
</reference>
<feature type="region of interest" description="Disordered" evidence="1">
    <location>
        <begin position="1"/>
        <end position="22"/>
    </location>
</feature>
<dbReference type="EMBL" id="JANAVB010006198">
    <property type="protein sequence ID" value="KAJ6845584.1"/>
    <property type="molecule type" value="Genomic_DNA"/>
</dbReference>
<evidence type="ECO:0000256" key="1">
    <source>
        <dbReference type="SAM" id="MobiDB-lite"/>
    </source>
</evidence>
<dbReference type="Proteomes" id="UP001140949">
    <property type="component" value="Unassembled WGS sequence"/>
</dbReference>
<dbReference type="AlphaFoldDB" id="A0AAX6HXX7"/>
<keyword evidence="4" id="KW-1185">Reference proteome</keyword>
<accession>A0AAX6HXX7</accession>
<evidence type="ECO:0000313" key="4">
    <source>
        <dbReference type="Proteomes" id="UP001140949"/>
    </source>
</evidence>
<dbReference type="EMBL" id="JANAVB010006198">
    <property type="protein sequence ID" value="KAJ6845583.1"/>
    <property type="molecule type" value="Genomic_DNA"/>
</dbReference>
<organism evidence="2 4">
    <name type="scientific">Iris pallida</name>
    <name type="common">Sweet iris</name>
    <dbReference type="NCBI Taxonomy" id="29817"/>
    <lineage>
        <taxon>Eukaryota</taxon>
        <taxon>Viridiplantae</taxon>
        <taxon>Streptophyta</taxon>
        <taxon>Embryophyta</taxon>
        <taxon>Tracheophyta</taxon>
        <taxon>Spermatophyta</taxon>
        <taxon>Magnoliopsida</taxon>
        <taxon>Liliopsida</taxon>
        <taxon>Asparagales</taxon>
        <taxon>Iridaceae</taxon>
        <taxon>Iridoideae</taxon>
        <taxon>Irideae</taxon>
        <taxon>Iris</taxon>
    </lineage>
</organism>